<feature type="domain" description="PE-PPE" evidence="2">
    <location>
        <begin position="41"/>
        <end position="120"/>
    </location>
</feature>
<sequence>MKPIGFVAAGSPSGPRAGADATADREITGPATSTTSNAGDAYTSAFATAEDSNSSAITGWSAAAEFARNTPDRSDGGNLNFTLIGNPNRPQGGLWERMEGQQNSIPIVSFPFSGAVPSSSDSWVASKVLSEAPAMPMANLFEQIARTLLPYNGLAPQASPNDAVTISPEAQAAADALLPPS</sequence>
<organism evidence="3 4">
    <name type="scientific">Lacipirellula parvula</name>
    <dbReference type="NCBI Taxonomy" id="2650471"/>
    <lineage>
        <taxon>Bacteria</taxon>
        <taxon>Pseudomonadati</taxon>
        <taxon>Planctomycetota</taxon>
        <taxon>Planctomycetia</taxon>
        <taxon>Pirellulales</taxon>
        <taxon>Lacipirellulaceae</taxon>
        <taxon>Lacipirellula</taxon>
    </lineage>
</organism>
<proteinExistence type="predicted"/>
<dbReference type="AlphaFoldDB" id="A0A5K7XAY6"/>
<gene>
    <name evidence="3" type="ORF">PLANPX_3300</name>
</gene>
<feature type="compositionally biased region" description="Low complexity" evidence="1">
    <location>
        <begin position="8"/>
        <end position="21"/>
    </location>
</feature>
<protein>
    <recommendedName>
        <fullName evidence="2">PE-PPE domain-containing protein</fullName>
    </recommendedName>
</protein>
<dbReference type="EMBL" id="AP021861">
    <property type="protein sequence ID" value="BBO33688.1"/>
    <property type="molecule type" value="Genomic_DNA"/>
</dbReference>
<dbReference type="InterPro" id="IPR013228">
    <property type="entry name" value="PE-PPE_C"/>
</dbReference>
<accession>A0A5K7XAY6</accession>
<evidence type="ECO:0000259" key="2">
    <source>
        <dbReference type="Pfam" id="PF08237"/>
    </source>
</evidence>
<dbReference type="KEGG" id="lpav:PLANPX_3300"/>
<keyword evidence="4" id="KW-1185">Reference proteome</keyword>
<evidence type="ECO:0000313" key="4">
    <source>
        <dbReference type="Proteomes" id="UP000326837"/>
    </source>
</evidence>
<reference evidence="4" key="1">
    <citation type="submission" date="2019-10" db="EMBL/GenBank/DDBJ databases">
        <title>Lacipirellula parvula gen. nov., sp. nov., representing a lineage of planctomycetes widespread in freshwater anoxic habitats, and description of the family Lacipirellulaceae.</title>
        <authorList>
            <person name="Dedysh S.N."/>
            <person name="Kulichevskaya I.S."/>
            <person name="Beletsky A.V."/>
            <person name="Rakitin A.L."/>
            <person name="Mardanov A.V."/>
            <person name="Ivanova A.A."/>
            <person name="Saltykova V.X."/>
            <person name="Rijpstra W.I.C."/>
            <person name="Sinninghe Damste J.S."/>
            <person name="Ravin N.V."/>
        </authorList>
    </citation>
    <scope>NUCLEOTIDE SEQUENCE [LARGE SCALE GENOMIC DNA]</scope>
    <source>
        <strain evidence="4">PX69</strain>
    </source>
</reference>
<feature type="region of interest" description="Disordered" evidence="1">
    <location>
        <begin position="1"/>
        <end position="39"/>
    </location>
</feature>
<evidence type="ECO:0000313" key="3">
    <source>
        <dbReference type="EMBL" id="BBO33688.1"/>
    </source>
</evidence>
<evidence type="ECO:0000256" key="1">
    <source>
        <dbReference type="SAM" id="MobiDB-lite"/>
    </source>
</evidence>
<name>A0A5K7XAY6_9BACT</name>
<dbReference type="Proteomes" id="UP000326837">
    <property type="component" value="Chromosome"/>
</dbReference>
<dbReference type="Pfam" id="PF08237">
    <property type="entry name" value="PE-PPE"/>
    <property type="match status" value="1"/>
</dbReference>